<accession>A0A6C0KN76</accession>
<dbReference type="InterPro" id="IPR036291">
    <property type="entry name" value="NAD(P)-bd_dom_sf"/>
</dbReference>
<proteinExistence type="predicted"/>
<dbReference type="Gene3D" id="3.40.50.720">
    <property type="entry name" value="NAD(P)-binding Rossmann-like Domain"/>
    <property type="match status" value="1"/>
</dbReference>
<organism evidence="2">
    <name type="scientific">viral metagenome</name>
    <dbReference type="NCBI Taxonomy" id="1070528"/>
    <lineage>
        <taxon>unclassified sequences</taxon>
        <taxon>metagenomes</taxon>
        <taxon>organismal metagenomes</taxon>
    </lineage>
</organism>
<dbReference type="PANTHER" id="PTHR43000">
    <property type="entry name" value="DTDP-D-GLUCOSE 4,6-DEHYDRATASE-RELATED"/>
    <property type="match status" value="1"/>
</dbReference>
<dbReference type="AlphaFoldDB" id="A0A6C0KN76"/>
<dbReference type="Pfam" id="PF16363">
    <property type="entry name" value="GDP_Man_Dehyd"/>
    <property type="match status" value="1"/>
</dbReference>
<evidence type="ECO:0000313" key="2">
    <source>
        <dbReference type="EMBL" id="QHU18621.1"/>
    </source>
</evidence>
<dbReference type="Gene3D" id="3.90.25.10">
    <property type="entry name" value="UDP-galactose 4-epimerase, domain 1"/>
    <property type="match status" value="1"/>
</dbReference>
<dbReference type="EMBL" id="MN740936">
    <property type="protein sequence ID" value="QHU18621.1"/>
    <property type="molecule type" value="Genomic_DNA"/>
</dbReference>
<sequence>MKYLITGITGFLGPHLANKLIEEGHDVYGLVRINMGRENDIRDIVSDSHFSKMKFVYGDLTNFRQIDKIFKEHSFDGVFHLAAQTHPPTSFTDPIGTWEWNVMGSIHVITALTDHQPNCKLVFCSTVEVYGNEGIDGRKLKETDTLLPANPYGASKAAIDMYIQERMKNKQLNAVIVRPFCFTGPRRGSTFSISSDAIQIARMMLGLQEKTLRIGNLDTVRAVTDVRDIAHAFYLVMMGDTSGKIYNVCGGKPLKMRYYTDTLLQLSGLSDVTLEVDKKLWRPIDIQYQDGDPTKIMSELGWTPQYTIEKTIDDLLQYWVRKLQMTST</sequence>
<feature type="domain" description="NAD(P)-binding" evidence="1">
    <location>
        <begin position="4"/>
        <end position="314"/>
    </location>
</feature>
<dbReference type="SUPFAM" id="SSF51735">
    <property type="entry name" value="NAD(P)-binding Rossmann-fold domains"/>
    <property type="match status" value="1"/>
</dbReference>
<evidence type="ECO:0000259" key="1">
    <source>
        <dbReference type="Pfam" id="PF16363"/>
    </source>
</evidence>
<name>A0A6C0KN76_9ZZZZ</name>
<dbReference type="InterPro" id="IPR016040">
    <property type="entry name" value="NAD(P)-bd_dom"/>
</dbReference>
<protein>
    <recommendedName>
        <fullName evidence="1">NAD(P)-binding domain-containing protein</fullName>
    </recommendedName>
</protein>
<reference evidence="2" key="1">
    <citation type="journal article" date="2020" name="Nature">
        <title>Giant virus diversity and host interactions through global metagenomics.</title>
        <authorList>
            <person name="Schulz F."/>
            <person name="Roux S."/>
            <person name="Paez-Espino D."/>
            <person name="Jungbluth S."/>
            <person name="Walsh D.A."/>
            <person name="Denef V.J."/>
            <person name="McMahon K.D."/>
            <person name="Konstantinidis K.T."/>
            <person name="Eloe-Fadrosh E.A."/>
            <person name="Kyrpides N.C."/>
            <person name="Woyke T."/>
        </authorList>
    </citation>
    <scope>NUCLEOTIDE SEQUENCE</scope>
    <source>
        <strain evidence="2">GVMAG-S-3300013006-158</strain>
    </source>
</reference>